<dbReference type="AlphaFoldDB" id="A0A517S9J5"/>
<dbReference type="OrthoDB" id="2081179at2"/>
<evidence type="ECO:0000313" key="1">
    <source>
        <dbReference type="EMBL" id="QDT52783.1"/>
    </source>
</evidence>
<dbReference type="KEGG" id="ccos:Pan44_07950"/>
<sequence length="266" mass="30054">MESTICYMCDLPSTSREHVPPRCLFPESKDVGKDYRQNLLTVPSCHDHNSGKSGDDEFLMVSLAGIIGNNSIGYAHKFTKVNRAIYRSSFSLLNRAMGNQKWSTIEFGPNKFIDVVWGTPDYERLLRCFDRVARGIHLAHFGRTFRGTTKTVLGYVPSDSPNPAEFQRFVRDKVGLELQGKPRLGRNPEVFNFQFTEPDQFGVFLVHLQFYGGLDVYVALMPEGSRLPGNIAMQLIDMGIQTTITLGEKEYRFNTETGADDSRFSS</sequence>
<gene>
    <name evidence="1" type="ORF">Pan44_07950</name>
</gene>
<organism evidence="1 2">
    <name type="scientific">Caulifigura coniformis</name>
    <dbReference type="NCBI Taxonomy" id="2527983"/>
    <lineage>
        <taxon>Bacteria</taxon>
        <taxon>Pseudomonadati</taxon>
        <taxon>Planctomycetota</taxon>
        <taxon>Planctomycetia</taxon>
        <taxon>Planctomycetales</taxon>
        <taxon>Planctomycetaceae</taxon>
        <taxon>Caulifigura</taxon>
    </lineage>
</organism>
<dbReference type="RefSeq" id="WP_145027423.1">
    <property type="nucleotide sequence ID" value="NZ_CP036271.1"/>
</dbReference>
<protein>
    <submittedName>
        <fullName evidence="1">Uncharacterized protein</fullName>
    </submittedName>
</protein>
<dbReference type="InParanoid" id="A0A517S9J5"/>
<accession>A0A517S9J5</accession>
<keyword evidence="2" id="KW-1185">Reference proteome</keyword>
<dbReference type="Proteomes" id="UP000315700">
    <property type="component" value="Chromosome"/>
</dbReference>
<name>A0A517S9J5_9PLAN</name>
<evidence type="ECO:0000313" key="2">
    <source>
        <dbReference type="Proteomes" id="UP000315700"/>
    </source>
</evidence>
<reference evidence="1 2" key="1">
    <citation type="submission" date="2019-02" db="EMBL/GenBank/DDBJ databases">
        <title>Deep-cultivation of Planctomycetes and their phenomic and genomic characterization uncovers novel biology.</title>
        <authorList>
            <person name="Wiegand S."/>
            <person name="Jogler M."/>
            <person name="Boedeker C."/>
            <person name="Pinto D."/>
            <person name="Vollmers J."/>
            <person name="Rivas-Marin E."/>
            <person name="Kohn T."/>
            <person name="Peeters S.H."/>
            <person name="Heuer A."/>
            <person name="Rast P."/>
            <person name="Oberbeckmann S."/>
            <person name="Bunk B."/>
            <person name="Jeske O."/>
            <person name="Meyerdierks A."/>
            <person name="Storesund J.E."/>
            <person name="Kallscheuer N."/>
            <person name="Luecker S."/>
            <person name="Lage O.M."/>
            <person name="Pohl T."/>
            <person name="Merkel B.J."/>
            <person name="Hornburger P."/>
            <person name="Mueller R.-W."/>
            <person name="Bruemmer F."/>
            <person name="Labrenz M."/>
            <person name="Spormann A.M."/>
            <person name="Op den Camp H."/>
            <person name="Overmann J."/>
            <person name="Amann R."/>
            <person name="Jetten M.S.M."/>
            <person name="Mascher T."/>
            <person name="Medema M.H."/>
            <person name="Devos D.P."/>
            <person name="Kaster A.-K."/>
            <person name="Ovreas L."/>
            <person name="Rohde M."/>
            <person name="Galperin M.Y."/>
            <person name="Jogler C."/>
        </authorList>
    </citation>
    <scope>NUCLEOTIDE SEQUENCE [LARGE SCALE GENOMIC DNA]</scope>
    <source>
        <strain evidence="1 2">Pan44</strain>
    </source>
</reference>
<proteinExistence type="predicted"/>
<dbReference type="EMBL" id="CP036271">
    <property type="protein sequence ID" value="QDT52783.1"/>
    <property type="molecule type" value="Genomic_DNA"/>
</dbReference>